<feature type="domain" description="Beta-lactamase-related" evidence="1">
    <location>
        <begin position="35"/>
        <end position="286"/>
    </location>
</feature>
<evidence type="ECO:0000259" key="1">
    <source>
        <dbReference type="Pfam" id="PF00144"/>
    </source>
</evidence>
<proteinExistence type="predicted"/>
<accession>A0AA37XGI1</accession>
<dbReference type="InterPro" id="IPR050789">
    <property type="entry name" value="Diverse_Enzym_Activities"/>
</dbReference>
<comment type="caution">
    <text evidence="2">The sequence shown here is derived from an EMBL/GenBank/DDBJ whole genome shotgun (WGS) entry which is preliminary data.</text>
</comment>
<dbReference type="Gene3D" id="3.40.710.10">
    <property type="entry name" value="DD-peptidase/beta-lactamase superfamily"/>
    <property type="match status" value="1"/>
</dbReference>
<sequence>MPHPPRATPSSRGVPERALLDLVEDLSAGGLDPHALVVVRHGDVVLDTAWRPWSGDHPALVYSASKTVTALAIGLLADDGLLGLDDAVGPHLGVADPHHLTVRQLLGMRTGHDREQTLAMPLTVAALLGTPPRHAPGHVAYSSPASLVLSALVTRLTGERLGDVAGPRILAPLGIGPRWWRPAGDLDQGYSGLHLTAGDLARLTLLLARGGVWHGRQVVPAWFVREMTDDVAPVVGESAADWSRGYGLHVWRSTHGFRLDGAYGQLGVAVPERGLVVAILGASTDVERTLAACWRLLGTLADHPLEPDDDAARALAERTSSLDSWDARDALAAGDAVDLDALGSWTLREAAEGDGWLLSLGDAAGPAVPVPAHGWHHAVLPRGDDVLVLAARGERLPDGGVRAHVVVPTSPHRLILHRDPAGALTAHWHTTPLWDASPSALTVPPELARPAPVLP</sequence>
<protein>
    <recommendedName>
        <fullName evidence="1">Beta-lactamase-related domain-containing protein</fullName>
    </recommendedName>
</protein>
<reference evidence="2" key="2">
    <citation type="submission" date="2023-02" db="EMBL/GenBank/DDBJ databases">
        <authorList>
            <person name="Sun Q."/>
            <person name="Mori K."/>
        </authorList>
    </citation>
    <scope>NUCLEOTIDE SEQUENCE</scope>
    <source>
        <strain evidence="2">NBRC 112290</strain>
    </source>
</reference>
<evidence type="ECO:0000313" key="3">
    <source>
        <dbReference type="Proteomes" id="UP001157161"/>
    </source>
</evidence>
<reference evidence="2" key="1">
    <citation type="journal article" date="2014" name="Int. J. Syst. Evol. Microbiol.">
        <title>Complete genome sequence of Corynebacterium casei LMG S-19264T (=DSM 44701T), isolated from a smear-ripened cheese.</title>
        <authorList>
            <consortium name="US DOE Joint Genome Institute (JGI-PGF)"/>
            <person name="Walter F."/>
            <person name="Albersmeier A."/>
            <person name="Kalinowski J."/>
            <person name="Ruckert C."/>
        </authorList>
    </citation>
    <scope>NUCLEOTIDE SEQUENCE</scope>
    <source>
        <strain evidence="2">NBRC 112290</strain>
    </source>
</reference>
<keyword evidence="3" id="KW-1185">Reference proteome</keyword>
<gene>
    <name evidence="2" type="ORF">GCM10025875_32450</name>
</gene>
<dbReference type="RefSeq" id="WP_284251953.1">
    <property type="nucleotide sequence ID" value="NZ_BSUM01000001.1"/>
</dbReference>
<dbReference type="InterPro" id="IPR012338">
    <property type="entry name" value="Beta-lactam/transpept-like"/>
</dbReference>
<dbReference type="Proteomes" id="UP001157161">
    <property type="component" value="Unassembled WGS sequence"/>
</dbReference>
<dbReference type="PANTHER" id="PTHR43283:SF7">
    <property type="entry name" value="BETA-LACTAMASE-RELATED DOMAIN-CONTAINING PROTEIN"/>
    <property type="match status" value="1"/>
</dbReference>
<evidence type="ECO:0000313" key="2">
    <source>
        <dbReference type="EMBL" id="GMA33253.1"/>
    </source>
</evidence>
<dbReference type="PANTHER" id="PTHR43283">
    <property type="entry name" value="BETA-LACTAMASE-RELATED"/>
    <property type="match status" value="1"/>
</dbReference>
<dbReference type="Pfam" id="PF00144">
    <property type="entry name" value="Beta-lactamase"/>
    <property type="match status" value="1"/>
</dbReference>
<dbReference type="InterPro" id="IPR001466">
    <property type="entry name" value="Beta-lactam-related"/>
</dbReference>
<dbReference type="SUPFAM" id="SSF56601">
    <property type="entry name" value="beta-lactamase/transpeptidase-like"/>
    <property type="match status" value="1"/>
</dbReference>
<dbReference type="EMBL" id="BSUM01000001">
    <property type="protein sequence ID" value="GMA33253.1"/>
    <property type="molecule type" value="Genomic_DNA"/>
</dbReference>
<organism evidence="2 3">
    <name type="scientific">Litorihabitans aurantiacus</name>
    <dbReference type="NCBI Taxonomy" id="1930061"/>
    <lineage>
        <taxon>Bacteria</taxon>
        <taxon>Bacillati</taxon>
        <taxon>Actinomycetota</taxon>
        <taxon>Actinomycetes</taxon>
        <taxon>Micrococcales</taxon>
        <taxon>Beutenbergiaceae</taxon>
        <taxon>Litorihabitans</taxon>
    </lineage>
</organism>
<name>A0AA37XGI1_9MICO</name>
<dbReference type="AlphaFoldDB" id="A0AA37XGI1"/>